<dbReference type="InterPro" id="IPR001626">
    <property type="entry name" value="ABC_TroCD"/>
</dbReference>
<evidence type="ECO:0000256" key="4">
    <source>
        <dbReference type="ARBA" id="ARBA00022989"/>
    </source>
</evidence>
<comment type="caution">
    <text evidence="8">The sequence shown here is derived from an EMBL/GenBank/DDBJ whole genome shotgun (WGS) entry which is preliminary data.</text>
</comment>
<keyword evidence="3 6" id="KW-0812">Transmembrane</keyword>
<dbReference type="EMBL" id="LZRT01000075">
    <property type="protein sequence ID" value="OUM87446.1"/>
    <property type="molecule type" value="Genomic_DNA"/>
</dbReference>
<dbReference type="AlphaFoldDB" id="A0A1Y3PMU3"/>
<dbReference type="GO" id="GO:0010043">
    <property type="term" value="P:response to zinc ion"/>
    <property type="evidence" value="ECO:0007669"/>
    <property type="project" value="TreeGrafter"/>
</dbReference>
<evidence type="ECO:0000256" key="5">
    <source>
        <dbReference type="ARBA" id="ARBA00023136"/>
    </source>
</evidence>
<comment type="similarity">
    <text evidence="2 6">Belongs to the ABC-3 integral membrane protein family.</text>
</comment>
<feature type="transmembrane region" description="Helical" evidence="7">
    <location>
        <begin position="177"/>
        <end position="207"/>
    </location>
</feature>
<keyword evidence="4 7" id="KW-1133">Transmembrane helix</keyword>
<protein>
    <submittedName>
        <fullName evidence="8">Metal ABC transporter permease</fullName>
    </submittedName>
</protein>
<dbReference type="SUPFAM" id="SSF81345">
    <property type="entry name" value="ABC transporter involved in vitamin B12 uptake, BtuC"/>
    <property type="match status" value="1"/>
</dbReference>
<keyword evidence="5 7" id="KW-0472">Membrane</keyword>
<evidence type="ECO:0000256" key="1">
    <source>
        <dbReference type="ARBA" id="ARBA00004141"/>
    </source>
</evidence>
<feature type="transmembrane region" description="Helical" evidence="7">
    <location>
        <begin position="246"/>
        <end position="266"/>
    </location>
</feature>
<dbReference type="Gene3D" id="1.10.3470.10">
    <property type="entry name" value="ABC transporter involved in vitamin B12 uptake, BtuC"/>
    <property type="match status" value="1"/>
</dbReference>
<feature type="transmembrane region" description="Helical" evidence="7">
    <location>
        <begin position="45"/>
        <end position="71"/>
    </location>
</feature>
<dbReference type="GO" id="GO:0055085">
    <property type="term" value="P:transmembrane transport"/>
    <property type="evidence" value="ECO:0007669"/>
    <property type="project" value="InterPro"/>
</dbReference>
<proteinExistence type="inferred from homology"/>
<gene>
    <name evidence="8" type="ORF">BAA01_12620</name>
</gene>
<feature type="transmembrane region" description="Helical" evidence="7">
    <location>
        <begin position="132"/>
        <end position="157"/>
    </location>
</feature>
<dbReference type="PANTHER" id="PTHR30477:SF0">
    <property type="entry name" value="METAL TRANSPORT SYSTEM MEMBRANE PROTEIN TM_0125-RELATED"/>
    <property type="match status" value="1"/>
</dbReference>
<organism evidence="8 9">
    <name type="scientific">Bacillus thermozeamaize</name>
    <dbReference type="NCBI Taxonomy" id="230954"/>
    <lineage>
        <taxon>Bacteria</taxon>
        <taxon>Bacillati</taxon>
        <taxon>Bacillota</taxon>
        <taxon>Bacilli</taxon>
        <taxon>Bacillales</taxon>
        <taxon>Bacillaceae</taxon>
        <taxon>Bacillus</taxon>
    </lineage>
</organism>
<dbReference type="Pfam" id="PF00950">
    <property type="entry name" value="ABC-3"/>
    <property type="match status" value="1"/>
</dbReference>
<keyword evidence="6" id="KW-0813">Transport</keyword>
<accession>A0A1Y3PMU3</accession>
<evidence type="ECO:0000256" key="2">
    <source>
        <dbReference type="ARBA" id="ARBA00008034"/>
    </source>
</evidence>
<reference evidence="9" key="1">
    <citation type="submission" date="2016-06" db="EMBL/GenBank/DDBJ databases">
        <authorList>
            <person name="Nascimento L."/>
            <person name="Pereira R.V."/>
            <person name="Martins L.F."/>
            <person name="Quaggio R.B."/>
            <person name="Silva A.M."/>
            <person name="Setubal J.C."/>
        </authorList>
    </citation>
    <scope>NUCLEOTIDE SEQUENCE [LARGE SCALE GENOMIC DNA]</scope>
</reference>
<dbReference type="Proteomes" id="UP000196475">
    <property type="component" value="Unassembled WGS sequence"/>
</dbReference>
<feature type="transmembrane region" description="Helical" evidence="7">
    <location>
        <begin position="12"/>
        <end position="33"/>
    </location>
</feature>
<evidence type="ECO:0000313" key="9">
    <source>
        <dbReference type="Proteomes" id="UP000196475"/>
    </source>
</evidence>
<comment type="subcellular location">
    <subcellularLocation>
        <location evidence="6">Cell membrane</location>
        <topology evidence="6">Multi-pass membrane protein</topology>
    </subcellularLocation>
    <subcellularLocation>
        <location evidence="1">Membrane</location>
        <topology evidence="1">Multi-pass membrane protein</topology>
    </subcellularLocation>
</comment>
<sequence length="274" mass="29393">MFDWLQYGFMVRALVAGVLLSVCLPWLGTFLVLRRQALTADTLSHVSMAGVAAGLLLGFSPSFFALLFALIGTMLMERLRRLYSGYPELGLSVLLSTGLALAVVLIGLGKGYHLDIFSYLFGSIIVTDAADVWLLAGLAAATGVFVGVYSPALFSMVFDEEHARLNQVPVRRLNRLFAILTALVIAASIRIVGVLLISSLLVLPVAISMYLARGFWQTAWLATGISLVAMMTGLLLSYYLGLAPGGSVVLLLVFMLAVVSGAKRLAARRFSSPT</sequence>
<feature type="transmembrane region" description="Helical" evidence="7">
    <location>
        <begin position="219"/>
        <end position="240"/>
    </location>
</feature>
<evidence type="ECO:0000313" key="8">
    <source>
        <dbReference type="EMBL" id="OUM87446.1"/>
    </source>
</evidence>
<feature type="transmembrane region" description="Helical" evidence="7">
    <location>
        <begin position="91"/>
        <end position="112"/>
    </location>
</feature>
<evidence type="ECO:0000256" key="7">
    <source>
        <dbReference type="SAM" id="Phobius"/>
    </source>
</evidence>
<dbReference type="GO" id="GO:0043190">
    <property type="term" value="C:ATP-binding cassette (ABC) transporter complex"/>
    <property type="evidence" value="ECO:0007669"/>
    <property type="project" value="InterPro"/>
</dbReference>
<name>A0A1Y3PMU3_9BACI</name>
<evidence type="ECO:0000256" key="3">
    <source>
        <dbReference type="ARBA" id="ARBA00022692"/>
    </source>
</evidence>
<evidence type="ECO:0000256" key="6">
    <source>
        <dbReference type="RuleBase" id="RU003943"/>
    </source>
</evidence>
<dbReference type="InterPro" id="IPR037294">
    <property type="entry name" value="ABC_BtuC-like"/>
</dbReference>
<dbReference type="PANTHER" id="PTHR30477">
    <property type="entry name" value="ABC-TRANSPORTER METAL-BINDING PROTEIN"/>
    <property type="match status" value="1"/>
</dbReference>